<dbReference type="PANTHER" id="PTHR36917:SF1">
    <property type="entry name" value="INNER MEMBRANE-SPANNING PROTEIN YCIB"/>
    <property type="match status" value="1"/>
</dbReference>
<feature type="transmembrane region" description="Helical" evidence="5">
    <location>
        <begin position="74"/>
        <end position="90"/>
    </location>
</feature>
<dbReference type="RefSeq" id="WP_275630879.1">
    <property type="nucleotide sequence ID" value="NZ_JARGYD010000001.1"/>
</dbReference>
<evidence type="ECO:0000256" key="2">
    <source>
        <dbReference type="ARBA" id="ARBA00022692"/>
    </source>
</evidence>
<comment type="function">
    <text evidence="5">Plays a role in cell envelope biogenesis, maintenance of cell envelope integrity and membrane homeostasis.</text>
</comment>
<organism evidence="6 7">
    <name type="scientific">Psychromarinibacter halotolerans</name>
    <dbReference type="NCBI Taxonomy" id="1775175"/>
    <lineage>
        <taxon>Bacteria</taxon>
        <taxon>Pseudomonadati</taxon>
        <taxon>Pseudomonadota</taxon>
        <taxon>Alphaproteobacteria</taxon>
        <taxon>Rhodobacterales</taxon>
        <taxon>Paracoccaceae</taxon>
        <taxon>Psychromarinibacter</taxon>
    </lineage>
</organism>
<gene>
    <name evidence="5" type="primary">yciB</name>
    <name evidence="6" type="ORF">ACFOGP_12810</name>
</gene>
<dbReference type="Pfam" id="PF04279">
    <property type="entry name" value="IspA"/>
    <property type="match status" value="1"/>
</dbReference>
<evidence type="ECO:0000256" key="1">
    <source>
        <dbReference type="ARBA" id="ARBA00022475"/>
    </source>
</evidence>
<dbReference type="PANTHER" id="PTHR36917">
    <property type="entry name" value="INTRACELLULAR SEPTATION PROTEIN A-RELATED"/>
    <property type="match status" value="1"/>
</dbReference>
<evidence type="ECO:0000256" key="3">
    <source>
        <dbReference type="ARBA" id="ARBA00022989"/>
    </source>
</evidence>
<feature type="transmembrane region" description="Helical" evidence="5">
    <location>
        <begin position="41"/>
        <end position="62"/>
    </location>
</feature>
<comment type="caution">
    <text evidence="6">The sequence shown here is derived from an EMBL/GenBank/DDBJ whole genome shotgun (WGS) entry which is preliminary data.</text>
</comment>
<feature type="transmembrane region" description="Helical" evidence="5">
    <location>
        <begin position="12"/>
        <end position="29"/>
    </location>
</feature>
<keyword evidence="5" id="KW-0997">Cell inner membrane</keyword>
<keyword evidence="3 5" id="KW-1133">Transmembrane helix</keyword>
<dbReference type="EMBL" id="JBHRTB010000010">
    <property type="protein sequence ID" value="MFC3143595.1"/>
    <property type="molecule type" value="Genomic_DNA"/>
</dbReference>
<sequence>MAEKNISQGLKLALDMGPILAFFVGYMLLRDRTFVIGGSEYSGFILVTAAFIPLLALSTLVLWRLTGTLSKMQIVTLVLVVVFGGMTVWLNDERFFKMKPTMIYTLFALVLGFGLLRGQSYMQSVMGEMLPMQPEGWMILTKRVTVFFVLLAVLNEVIWRTMSTDAWVNFKTFGLTIGLFAFFMLQGKLFQTYGIETDKPGE</sequence>
<name>A0ABV7GQ63_9RHOB</name>
<proteinExistence type="inferred from homology"/>
<evidence type="ECO:0000256" key="5">
    <source>
        <dbReference type="HAMAP-Rule" id="MF_00189"/>
    </source>
</evidence>
<keyword evidence="4 5" id="KW-0472">Membrane</keyword>
<reference evidence="7" key="1">
    <citation type="journal article" date="2019" name="Int. J. Syst. Evol. Microbiol.">
        <title>The Global Catalogue of Microorganisms (GCM) 10K type strain sequencing project: providing services to taxonomists for standard genome sequencing and annotation.</title>
        <authorList>
            <consortium name="The Broad Institute Genomics Platform"/>
            <consortium name="The Broad Institute Genome Sequencing Center for Infectious Disease"/>
            <person name="Wu L."/>
            <person name="Ma J."/>
        </authorList>
    </citation>
    <scope>NUCLEOTIDE SEQUENCE [LARGE SCALE GENOMIC DNA]</scope>
    <source>
        <strain evidence="7">KCTC 52366</strain>
    </source>
</reference>
<feature type="transmembrane region" description="Helical" evidence="5">
    <location>
        <begin position="166"/>
        <end position="185"/>
    </location>
</feature>
<keyword evidence="2 5" id="KW-0812">Transmembrane</keyword>
<protein>
    <recommendedName>
        <fullName evidence="5">Inner membrane-spanning protein YciB</fullName>
    </recommendedName>
</protein>
<feature type="transmembrane region" description="Helical" evidence="5">
    <location>
        <begin position="140"/>
        <end position="160"/>
    </location>
</feature>
<keyword evidence="7" id="KW-1185">Reference proteome</keyword>
<evidence type="ECO:0000256" key="4">
    <source>
        <dbReference type="ARBA" id="ARBA00023136"/>
    </source>
</evidence>
<keyword evidence="1 5" id="KW-1003">Cell membrane</keyword>
<dbReference type="HAMAP" id="MF_00189">
    <property type="entry name" value="YciB"/>
    <property type="match status" value="1"/>
</dbReference>
<accession>A0ABV7GQ63</accession>
<feature type="transmembrane region" description="Helical" evidence="5">
    <location>
        <begin position="102"/>
        <end position="119"/>
    </location>
</feature>
<evidence type="ECO:0000313" key="7">
    <source>
        <dbReference type="Proteomes" id="UP001595632"/>
    </source>
</evidence>
<comment type="subcellular location">
    <subcellularLocation>
        <location evidence="5">Cell inner membrane</location>
        <topology evidence="5">Multi-pass membrane protein</topology>
    </subcellularLocation>
</comment>
<comment type="similarity">
    <text evidence="5">Belongs to the YciB family.</text>
</comment>
<dbReference type="Proteomes" id="UP001595632">
    <property type="component" value="Unassembled WGS sequence"/>
</dbReference>
<evidence type="ECO:0000313" key="6">
    <source>
        <dbReference type="EMBL" id="MFC3143595.1"/>
    </source>
</evidence>
<dbReference type="InterPro" id="IPR006008">
    <property type="entry name" value="YciB"/>
</dbReference>